<dbReference type="GO" id="GO:0008610">
    <property type="term" value="P:lipid biosynthetic process"/>
    <property type="evidence" value="ECO:0007669"/>
    <property type="project" value="UniProtKB-ARBA"/>
</dbReference>
<dbReference type="SUPFAM" id="SSF52777">
    <property type="entry name" value="CoA-dependent acyltransferases"/>
    <property type="match status" value="2"/>
</dbReference>
<evidence type="ECO:0000256" key="2">
    <source>
        <dbReference type="ARBA" id="ARBA00022450"/>
    </source>
</evidence>
<dbReference type="InterPro" id="IPR045851">
    <property type="entry name" value="AMP-bd_C_sf"/>
</dbReference>
<evidence type="ECO:0000313" key="5">
    <source>
        <dbReference type="EMBL" id="MCP2166900.1"/>
    </source>
</evidence>
<dbReference type="Gene3D" id="3.30.559.30">
    <property type="entry name" value="Nonribosomal peptide synthetase, condensation domain"/>
    <property type="match status" value="1"/>
</dbReference>
<reference evidence="5" key="1">
    <citation type="submission" date="2022-06" db="EMBL/GenBank/DDBJ databases">
        <title>Genomic Encyclopedia of Archaeal and Bacterial Type Strains, Phase II (KMG-II): from individual species to whole genera.</title>
        <authorList>
            <person name="Goeker M."/>
        </authorList>
    </citation>
    <scope>NUCLEOTIDE SEQUENCE</scope>
    <source>
        <strain evidence="5">DSM 43935</strain>
    </source>
</reference>
<dbReference type="PROSITE" id="PS00455">
    <property type="entry name" value="AMP_BINDING"/>
    <property type="match status" value="1"/>
</dbReference>
<feature type="domain" description="Carrier" evidence="4">
    <location>
        <begin position="995"/>
        <end position="1073"/>
    </location>
</feature>
<dbReference type="FunFam" id="3.40.50.12780:FF:000012">
    <property type="entry name" value="Non-ribosomal peptide synthetase"/>
    <property type="match status" value="1"/>
</dbReference>
<dbReference type="GO" id="GO:0031177">
    <property type="term" value="F:phosphopantetheine binding"/>
    <property type="evidence" value="ECO:0007669"/>
    <property type="project" value="InterPro"/>
</dbReference>
<dbReference type="InterPro" id="IPR010071">
    <property type="entry name" value="AA_adenyl_dom"/>
</dbReference>
<dbReference type="GO" id="GO:0043041">
    <property type="term" value="P:amino acid activation for nonribosomal peptide biosynthetic process"/>
    <property type="evidence" value="ECO:0007669"/>
    <property type="project" value="TreeGrafter"/>
</dbReference>
<dbReference type="CDD" id="cd19531">
    <property type="entry name" value="LCL_NRPS-like"/>
    <property type="match status" value="1"/>
</dbReference>
<dbReference type="Gene3D" id="2.30.38.10">
    <property type="entry name" value="Luciferase, Domain 3"/>
    <property type="match status" value="1"/>
</dbReference>
<comment type="caution">
    <text evidence="5">The sequence shown here is derived from an EMBL/GenBank/DDBJ whole genome shotgun (WGS) entry which is preliminary data.</text>
</comment>
<protein>
    <submittedName>
        <fullName evidence="5">Amino acid adenylation domain-containing protein</fullName>
    </submittedName>
</protein>
<evidence type="ECO:0000259" key="4">
    <source>
        <dbReference type="PROSITE" id="PS50075"/>
    </source>
</evidence>
<dbReference type="CDD" id="cd05930">
    <property type="entry name" value="A_NRPS"/>
    <property type="match status" value="1"/>
</dbReference>
<dbReference type="Pfam" id="PF00550">
    <property type="entry name" value="PP-binding"/>
    <property type="match status" value="1"/>
</dbReference>
<dbReference type="InterPro" id="IPR020806">
    <property type="entry name" value="PKS_PP-bd"/>
</dbReference>
<dbReference type="SUPFAM" id="SSF47336">
    <property type="entry name" value="ACP-like"/>
    <property type="match status" value="1"/>
</dbReference>
<keyword evidence="2" id="KW-0596">Phosphopantetheine</keyword>
<dbReference type="AlphaFoldDB" id="A0AAE3GEZ2"/>
<dbReference type="NCBIfam" id="TIGR01733">
    <property type="entry name" value="AA-adenyl-dom"/>
    <property type="match status" value="1"/>
</dbReference>
<dbReference type="Gene3D" id="3.30.559.10">
    <property type="entry name" value="Chloramphenicol acetyltransferase-like domain"/>
    <property type="match status" value="1"/>
</dbReference>
<dbReference type="Proteomes" id="UP001206128">
    <property type="component" value="Unassembled WGS sequence"/>
</dbReference>
<dbReference type="SUPFAM" id="SSF56801">
    <property type="entry name" value="Acetyl-CoA synthetase-like"/>
    <property type="match status" value="1"/>
</dbReference>
<organism evidence="5 6">
    <name type="scientific">Goodfellowiella coeruleoviolacea</name>
    <dbReference type="NCBI Taxonomy" id="334858"/>
    <lineage>
        <taxon>Bacteria</taxon>
        <taxon>Bacillati</taxon>
        <taxon>Actinomycetota</taxon>
        <taxon>Actinomycetes</taxon>
        <taxon>Pseudonocardiales</taxon>
        <taxon>Pseudonocardiaceae</taxon>
        <taxon>Goodfellowiella</taxon>
    </lineage>
</organism>
<dbReference type="Gene3D" id="3.40.50.980">
    <property type="match status" value="2"/>
</dbReference>
<dbReference type="InterPro" id="IPR020845">
    <property type="entry name" value="AMP-binding_CS"/>
</dbReference>
<keyword evidence="6" id="KW-1185">Reference proteome</keyword>
<dbReference type="InterPro" id="IPR009081">
    <property type="entry name" value="PP-bd_ACP"/>
</dbReference>
<dbReference type="InterPro" id="IPR000873">
    <property type="entry name" value="AMP-dep_synth/lig_dom"/>
</dbReference>
<dbReference type="Pfam" id="PF00668">
    <property type="entry name" value="Condensation"/>
    <property type="match status" value="1"/>
</dbReference>
<dbReference type="PROSITE" id="PS50075">
    <property type="entry name" value="CARRIER"/>
    <property type="match status" value="1"/>
</dbReference>
<proteinExistence type="predicted"/>
<dbReference type="SMART" id="SM00823">
    <property type="entry name" value="PKS_PP"/>
    <property type="match status" value="1"/>
</dbReference>
<dbReference type="FunFam" id="3.40.50.980:FF:000001">
    <property type="entry name" value="Non-ribosomal peptide synthetase"/>
    <property type="match status" value="1"/>
</dbReference>
<comment type="cofactor">
    <cofactor evidence="1">
        <name>pantetheine 4'-phosphate</name>
        <dbReference type="ChEBI" id="CHEBI:47942"/>
    </cofactor>
</comment>
<dbReference type="InterPro" id="IPR023213">
    <property type="entry name" value="CAT-like_dom_sf"/>
</dbReference>
<evidence type="ECO:0000256" key="1">
    <source>
        <dbReference type="ARBA" id="ARBA00001957"/>
    </source>
</evidence>
<dbReference type="RefSeq" id="WP_253773227.1">
    <property type="nucleotide sequence ID" value="NZ_JAMTCK010000008.1"/>
</dbReference>
<evidence type="ECO:0000313" key="6">
    <source>
        <dbReference type="Proteomes" id="UP001206128"/>
    </source>
</evidence>
<sequence length="1091" mass="119558">MSSPVRPAGRSLADTRKALLALREKQQKSLRATSDTVTPVPRDRALPLSFAQQRLWFLDQWAPGQAVYNSPVALLLRTELDHTAFQGALTDLVARHEVLRTRYPVENGVPYQEIEPAPESVPLPVTDLTGASRTEVEDWVSAFAQQPFDLERGPVLRAALGKLSDREHVLVLNTHHIATDGASTGIVTTELVELYQARRQHRPALLPALPVQYADYAVWQRGHLTGEVLDKQLAYWRQRLADLPTLDLPTDRPRPVTPSQAGATLQTLLPPALRDRLNAVAREERVTLLTVVLAAFTALMARYTGQEDIVLGSVFAGRTRPEVEGLVGFFANTLVLRTSVHGDPSFRELLARVNETVLGAHFHQDLPFGRLVEELRPDRDPSRNPLFQTCFTLQHATVESATVGDIEAETFDMELGTARFDLAVQLTEIPEGLRLWAEYSTDLFDTDRIQRLFDHYTEILTAVAASTAPRLSELPVLTEAEREALTGTWNDTARPVPDSTLHQLFESVVDRYPDAVATRFEGTRLTYAELDARANQLAWALRGNGVGPETVVGVLLERGPGLPTAFLGIHKAGGAYLPLDPDHPAARWELVLAEARSTLVVTTTDRAGALPDGVTAICLDALGEQSARRPPVTARPDNLAYLIFTSGSTGRPKGVQVEHRSIVNFTAGIIEEFRLGVGDRVLQFANPAFDVSLFDFFAALCSGATLVAAPRRTLLDPAGLTELMRAERVTVTDLPPAVLGLLDPTAFPDLRALFVGLEAFPGELVNRWNTPGREFHNGYGPTEATVACVDHRCPKVEHTAMPPIGAPLANYQAHVLDEHGNLVPVGVPGELHIGGVGVARGYANQPGRTAEKFVPDPFGPPGSRLYRTGDLVRRRANGDLEFVGRVDNQVKIRGLRVEPSEIEHVIKQHPAVDEVVVIGRHHGAEARLLAYLTTVDGQWLDTEQLRGHLTGELPAYLVPAVFTVLPELPRTASGKLDRTRLPEPGVRAAVRESVPPRNPTEETLAVIWRELLGLPEQAPVDVHDNFFAEGGTSLTITRLASRIRDAFGVSLQLQDLFTKASIAQLAELVEAEEIAGVDDEELLRLLREVDG</sequence>
<dbReference type="InterPro" id="IPR025110">
    <property type="entry name" value="AMP-bd_C"/>
</dbReference>
<evidence type="ECO:0000256" key="3">
    <source>
        <dbReference type="ARBA" id="ARBA00022553"/>
    </source>
</evidence>
<dbReference type="FunFam" id="1.10.1200.10:FF:000005">
    <property type="entry name" value="Nonribosomal peptide synthetase 1"/>
    <property type="match status" value="1"/>
</dbReference>
<dbReference type="PANTHER" id="PTHR45527:SF1">
    <property type="entry name" value="FATTY ACID SYNTHASE"/>
    <property type="match status" value="1"/>
</dbReference>
<gene>
    <name evidence="5" type="ORF">LX83_003772</name>
</gene>
<dbReference type="InterPro" id="IPR036736">
    <property type="entry name" value="ACP-like_sf"/>
</dbReference>
<dbReference type="Gene3D" id="3.30.300.30">
    <property type="match status" value="1"/>
</dbReference>
<dbReference type="GO" id="GO:0044550">
    <property type="term" value="P:secondary metabolite biosynthetic process"/>
    <property type="evidence" value="ECO:0007669"/>
    <property type="project" value="TreeGrafter"/>
</dbReference>
<dbReference type="Pfam" id="PF00501">
    <property type="entry name" value="AMP-binding"/>
    <property type="match status" value="1"/>
</dbReference>
<dbReference type="InterPro" id="IPR001242">
    <property type="entry name" value="Condensation_dom"/>
</dbReference>
<dbReference type="EMBL" id="JAMTCK010000008">
    <property type="protein sequence ID" value="MCP2166900.1"/>
    <property type="molecule type" value="Genomic_DNA"/>
</dbReference>
<dbReference type="FunFam" id="2.30.38.10:FF:000001">
    <property type="entry name" value="Non-ribosomal peptide synthetase PvdI"/>
    <property type="match status" value="1"/>
</dbReference>
<accession>A0AAE3GEZ2</accession>
<dbReference type="PANTHER" id="PTHR45527">
    <property type="entry name" value="NONRIBOSOMAL PEPTIDE SYNTHETASE"/>
    <property type="match status" value="1"/>
</dbReference>
<dbReference type="Pfam" id="PF13193">
    <property type="entry name" value="AMP-binding_C"/>
    <property type="match status" value="1"/>
</dbReference>
<dbReference type="GO" id="GO:0003824">
    <property type="term" value="F:catalytic activity"/>
    <property type="evidence" value="ECO:0007669"/>
    <property type="project" value="InterPro"/>
</dbReference>
<keyword evidence="3" id="KW-0597">Phosphoprotein</keyword>
<dbReference type="GO" id="GO:0005737">
    <property type="term" value="C:cytoplasm"/>
    <property type="evidence" value="ECO:0007669"/>
    <property type="project" value="TreeGrafter"/>
</dbReference>
<name>A0AAE3GEZ2_9PSEU</name>
<dbReference type="Gene3D" id="1.10.1200.10">
    <property type="entry name" value="ACP-like"/>
    <property type="match status" value="1"/>
</dbReference>